<feature type="chain" id="PRO_5046914234" evidence="2">
    <location>
        <begin position="21"/>
        <end position="168"/>
    </location>
</feature>
<proteinExistence type="predicted"/>
<organism evidence="3 4">
    <name type="scientific">Sphingomonas plantiphila</name>
    <dbReference type="NCBI Taxonomy" id="3163295"/>
    <lineage>
        <taxon>Bacteria</taxon>
        <taxon>Pseudomonadati</taxon>
        <taxon>Pseudomonadota</taxon>
        <taxon>Alphaproteobacteria</taxon>
        <taxon>Sphingomonadales</taxon>
        <taxon>Sphingomonadaceae</taxon>
        <taxon>Sphingomonas</taxon>
    </lineage>
</organism>
<protein>
    <submittedName>
        <fullName evidence="3">Uncharacterized protein</fullName>
    </submittedName>
</protein>
<sequence length="168" mass="17326">MKAHFAIPALALAISACSTAPDPDNGAQDVPAPVATPVVSEPAPAPSATPAPVALAEPVASVQSGKRAKCAISHGGYDDDGNPTKGDSYEGPCLFKSEKGGHFTVSREGDEPFWTGDDPVTTVSVGVSGENAQVTGMTKDGMTRWGYAKRLASDRACWSGDEFTVCAW</sequence>
<name>A0ABW8YH81_9SPHN</name>
<evidence type="ECO:0000313" key="4">
    <source>
        <dbReference type="Proteomes" id="UP001629244"/>
    </source>
</evidence>
<dbReference type="Proteomes" id="UP001629244">
    <property type="component" value="Unassembled WGS sequence"/>
</dbReference>
<reference evidence="3 4" key="1">
    <citation type="submission" date="2024-06" db="EMBL/GenBank/DDBJ databases">
        <authorList>
            <person name="Kaempfer P."/>
            <person name="Viver T."/>
        </authorList>
    </citation>
    <scope>NUCLEOTIDE SEQUENCE [LARGE SCALE GENOMIC DNA]</scope>
    <source>
        <strain evidence="3 4">ST-64</strain>
    </source>
</reference>
<keyword evidence="2" id="KW-0732">Signal</keyword>
<keyword evidence="4" id="KW-1185">Reference proteome</keyword>
<accession>A0ABW8YH81</accession>
<gene>
    <name evidence="3" type="ORF">ABS767_00410</name>
</gene>
<dbReference type="RefSeq" id="WP_408076389.1">
    <property type="nucleotide sequence ID" value="NZ_JBELQC010000001.1"/>
</dbReference>
<feature type="region of interest" description="Disordered" evidence="1">
    <location>
        <begin position="21"/>
        <end position="51"/>
    </location>
</feature>
<comment type="caution">
    <text evidence="3">The sequence shown here is derived from an EMBL/GenBank/DDBJ whole genome shotgun (WGS) entry which is preliminary data.</text>
</comment>
<evidence type="ECO:0000256" key="2">
    <source>
        <dbReference type="SAM" id="SignalP"/>
    </source>
</evidence>
<dbReference type="PROSITE" id="PS51257">
    <property type="entry name" value="PROKAR_LIPOPROTEIN"/>
    <property type="match status" value="1"/>
</dbReference>
<dbReference type="EMBL" id="JBELQC010000001">
    <property type="protein sequence ID" value="MFL9839408.1"/>
    <property type="molecule type" value="Genomic_DNA"/>
</dbReference>
<feature type="signal peptide" evidence="2">
    <location>
        <begin position="1"/>
        <end position="20"/>
    </location>
</feature>
<evidence type="ECO:0000313" key="3">
    <source>
        <dbReference type="EMBL" id="MFL9839408.1"/>
    </source>
</evidence>
<evidence type="ECO:0000256" key="1">
    <source>
        <dbReference type="SAM" id="MobiDB-lite"/>
    </source>
</evidence>
<feature type="compositionally biased region" description="Low complexity" evidence="1">
    <location>
        <begin position="30"/>
        <end position="42"/>
    </location>
</feature>